<organism evidence="2 3">
    <name type="scientific">Rousettus aegyptiacus</name>
    <name type="common">Egyptian fruit bat</name>
    <name type="synonym">Pteropus aegyptiacus</name>
    <dbReference type="NCBI Taxonomy" id="9407"/>
    <lineage>
        <taxon>Eukaryota</taxon>
        <taxon>Metazoa</taxon>
        <taxon>Chordata</taxon>
        <taxon>Craniata</taxon>
        <taxon>Vertebrata</taxon>
        <taxon>Euteleostomi</taxon>
        <taxon>Mammalia</taxon>
        <taxon>Eutheria</taxon>
        <taxon>Laurasiatheria</taxon>
        <taxon>Chiroptera</taxon>
        <taxon>Yinpterochiroptera</taxon>
        <taxon>Pteropodoidea</taxon>
        <taxon>Pteropodidae</taxon>
        <taxon>Rousettinae</taxon>
        <taxon>Rousettus</taxon>
    </lineage>
</organism>
<name>A0A7J8BA00_ROUAE</name>
<feature type="region of interest" description="Disordered" evidence="1">
    <location>
        <begin position="50"/>
        <end position="108"/>
    </location>
</feature>
<sequence length="178" mass="18917">MRRPATALQPSLPPLVHLNVLTWAAAPASNCLSAPPAHSPCYYSQSNRFKETPYQTTPRSPDLSETPTVPGPKDPSQPGPHLAPLSALTRPPDLDAGRASFPPPASRVSAQTWRLLGSPPQHVPPLRPIHVPRGTPFFPHPSSEHALNVLMELSFSATGLSARGQGPPQSSSLSISSN</sequence>
<comment type="caution">
    <text evidence="2">The sequence shown here is derived from an EMBL/GenBank/DDBJ whole genome shotgun (WGS) entry which is preliminary data.</text>
</comment>
<feature type="compositionally biased region" description="Polar residues" evidence="1">
    <location>
        <begin position="50"/>
        <end position="67"/>
    </location>
</feature>
<dbReference type="EMBL" id="JACASE010000018">
    <property type="protein sequence ID" value="KAF6395341.1"/>
    <property type="molecule type" value="Genomic_DNA"/>
</dbReference>
<accession>A0A7J8BA00</accession>
<evidence type="ECO:0000313" key="3">
    <source>
        <dbReference type="Proteomes" id="UP000593571"/>
    </source>
</evidence>
<gene>
    <name evidence="2" type="ORF">HJG63_009904</name>
</gene>
<dbReference type="AlphaFoldDB" id="A0A7J8BA00"/>
<feature type="compositionally biased region" description="Pro residues" evidence="1">
    <location>
        <begin position="69"/>
        <end position="78"/>
    </location>
</feature>
<proteinExistence type="predicted"/>
<evidence type="ECO:0000313" key="2">
    <source>
        <dbReference type="EMBL" id="KAF6395341.1"/>
    </source>
</evidence>
<dbReference type="Proteomes" id="UP000593571">
    <property type="component" value="Unassembled WGS sequence"/>
</dbReference>
<protein>
    <submittedName>
        <fullName evidence="2">Uncharacterized protein</fullName>
    </submittedName>
</protein>
<keyword evidence="3" id="KW-1185">Reference proteome</keyword>
<evidence type="ECO:0000256" key="1">
    <source>
        <dbReference type="SAM" id="MobiDB-lite"/>
    </source>
</evidence>
<feature type="region of interest" description="Disordered" evidence="1">
    <location>
        <begin position="159"/>
        <end position="178"/>
    </location>
</feature>
<reference evidence="2 3" key="1">
    <citation type="journal article" date="2020" name="Nature">
        <title>Six reference-quality genomes reveal evolution of bat adaptations.</title>
        <authorList>
            <person name="Jebb D."/>
            <person name="Huang Z."/>
            <person name="Pippel M."/>
            <person name="Hughes G.M."/>
            <person name="Lavrichenko K."/>
            <person name="Devanna P."/>
            <person name="Winkler S."/>
            <person name="Jermiin L.S."/>
            <person name="Skirmuntt E.C."/>
            <person name="Katzourakis A."/>
            <person name="Burkitt-Gray L."/>
            <person name="Ray D.A."/>
            <person name="Sullivan K.A.M."/>
            <person name="Roscito J.G."/>
            <person name="Kirilenko B.M."/>
            <person name="Davalos L.M."/>
            <person name="Corthals A.P."/>
            <person name="Power M.L."/>
            <person name="Jones G."/>
            <person name="Ransome R.D."/>
            <person name="Dechmann D.K.N."/>
            <person name="Locatelli A.G."/>
            <person name="Puechmaille S.J."/>
            <person name="Fedrigo O."/>
            <person name="Jarvis E.D."/>
            <person name="Hiller M."/>
            <person name="Vernes S.C."/>
            <person name="Myers E.W."/>
            <person name="Teeling E.C."/>
        </authorList>
    </citation>
    <scope>NUCLEOTIDE SEQUENCE [LARGE SCALE GENOMIC DNA]</scope>
    <source>
        <strain evidence="2">MRouAeg1</strain>
        <tissue evidence="2">Muscle</tissue>
    </source>
</reference>